<keyword evidence="1 3" id="KW-0456">Lyase</keyword>
<dbReference type="Pfam" id="PF00701">
    <property type="entry name" value="DHDPS"/>
    <property type="match status" value="1"/>
</dbReference>
<dbReference type="GO" id="GO:0008747">
    <property type="term" value="F:N-acetylneuraminate lyase activity"/>
    <property type="evidence" value="ECO:0007669"/>
    <property type="project" value="UniProtKB-EC"/>
</dbReference>
<dbReference type="PRINTS" id="PR00146">
    <property type="entry name" value="DHPICSNTHASE"/>
</dbReference>
<reference evidence="4 5" key="1">
    <citation type="submission" date="2024-09" db="EMBL/GenBank/DDBJ databases">
        <authorList>
            <person name="Sun Q."/>
            <person name="Mori K."/>
        </authorList>
    </citation>
    <scope>NUCLEOTIDE SEQUENCE [LARGE SCALE GENOMIC DNA]</scope>
    <source>
        <strain evidence="4 5">TBRC 5777</strain>
    </source>
</reference>
<dbReference type="NCBIfam" id="NF003164">
    <property type="entry name" value="PRK04147.1"/>
    <property type="match status" value="1"/>
</dbReference>
<evidence type="ECO:0000256" key="3">
    <source>
        <dbReference type="PIRNR" id="PIRNR001365"/>
    </source>
</evidence>
<dbReference type="InterPro" id="IPR002220">
    <property type="entry name" value="DapA-like"/>
</dbReference>
<dbReference type="SUPFAM" id="SSF51569">
    <property type="entry name" value="Aldolase"/>
    <property type="match status" value="1"/>
</dbReference>
<dbReference type="PIRSF" id="PIRSF001365">
    <property type="entry name" value="DHDPS"/>
    <property type="match status" value="1"/>
</dbReference>
<keyword evidence="2" id="KW-0704">Schiff base</keyword>
<name>A0ABV6K070_9PROT</name>
<evidence type="ECO:0000313" key="4">
    <source>
        <dbReference type="EMBL" id="MFC0409966.1"/>
    </source>
</evidence>
<dbReference type="Gene3D" id="3.20.20.70">
    <property type="entry name" value="Aldolase class I"/>
    <property type="match status" value="1"/>
</dbReference>
<dbReference type="RefSeq" id="WP_377045714.1">
    <property type="nucleotide sequence ID" value="NZ_JBHLUN010000012.1"/>
</dbReference>
<comment type="similarity">
    <text evidence="3">Belongs to the DapA family.</text>
</comment>
<dbReference type="PANTHER" id="PTHR42849">
    <property type="entry name" value="N-ACETYLNEURAMINATE LYASE"/>
    <property type="match status" value="1"/>
</dbReference>
<dbReference type="PANTHER" id="PTHR42849:SF1">
    <property type="entry name" value="N-ACETYLNEURAMINATE LYASE"/>
    <property type="match status" value="1"/>
</dbReference>
<sequence length="303" mass="32518">MVTQDPGGLARLYAALPTPFDAQEGFAETCQRSLARFVLRQGIDGLYVGGSTGESLMQSVEERREGLRVVADEARGQAKLIGHVGAISTRDAVALARACAEAGYDAVSAIPPIYFPHGKDAITGYYRDIVEAAQGLPLVIYNIPAMSSVSFSLAELDRLLAIPGVIGIKQTSIDMYQMEQLRRRYPGTLLLNGYDEVFLAGMVSGANGGIGSTYNVMGGRYRRMQQALAAGQVEEAMRLQSACNEVIDLLVQAGVFPGLKFMLHHMGVIASPRTRAPLLPVAEQFHAPLRQTADTLMAEIGGS</sequence>
<organism evidence="4 5">
    <name type="scientific">Roseomonas elaeocarpi</name>
    <dbReference type="NCBI Taxonomy" id="907779"/>
    <lineage>
        <taxon>Bacteria</taxon>
        <taxon>Pseudomonadati</taxon>
        <taxon>Pseudomonadota</taxon>
        <taxon>Alphaproteobacteria</taxon>
        <taxon>Acetobacterales</taxon>
        <taxon>Roseomonadaceae</taxon>
        <taxon>Roseomonas</taxon>
    </lineage>
</organism>
<gene>
    <name evidence="4" type="ORF">ACFFGY_17065</name>
</gene>
<comment type="caution">
    <text evidence="4">The sequence shown here is derived from an EMBL/GenBank/DDBJ whole genome shotgun (WGS) entry which is preliminary data.</text>
</comment>
<evidence type="ECO:0000256" key="1">
    <source>
        <dbReference type="ARBA" id="ARBA00023239"/>
    </source>
</evidence>
<dbReference type="PROSITE" id="PS00665">
    <property type="entry name" value="DHDPS_1"/>
    <property type="match status" value="1"/>
</dbReference>
<dbReference type="Proteomes" id="UP001589865">
    <property type="component" value="Unassembled WGS sequence"/>
</dbReference>
<dbReference type="EC" id="4.1.3.3" evidence="4"/>
<dbReference type="PROSITE" id="PS00666">
    <property type="entry name" value="DHDPS_2"/>
    <property type="match status" value="1"/>
</dbReference>
<dbReference type="InterPro" id="IPR020625">
    <property type="entry name" value="Schiff_base-form_aldolases_AS"/>
</dbReference>
<dbReference type="InterPro" id="IPR020624">
    <property type="entry name" value="Schiff_base-form_aldolases_CS"/>
</dbReference>
<evidence type="ECO:0000256" key="2">
    <source>
        <dbReference type="ARBA" id="ARBA00023270"/>
    </source>
</evidence>
<evidence type="ECO:0000313" key="5">
    <source>
        <dbReference type="Proteomes" id="UP001589865"/>
    </source>
</evidence>
<proteinExistence type="inferred from homology"/>
<dbReference type="InterPro" id="IPR013785">
    <property type="entry name" value="Aldolase_TIM"/>
</dbReference>
<keyword evidence="5" id="KW-1185">Reference proteome</keyword>
<accession>A0ABV6K070</accession>
<protein>
    <submittedName>
        <fullName evidence="4">N-acetylneuraminate lyase</fullName>
        <ecNumber evidence="4">4.1.3.3</ecNumber>
    </submittedName>
</protein>
<dbReference type="EMBL" id="JBHLUN010000012">
    <property type="protein sequence ID" value="MFC0409966.1"/>
    <property type="molecule type" value="Genomic_DNA"/>
</dbReference>
<dbReference type="SMART" id="SM01130">
    <property type="entry name" value="DHDPS"/>
    <property type="match status" value="1"/>
</dbReference>